<evidence type="ECO:0000313" key="4">
    <source>
        <dbReference type="Proteomes" id="UP000601435"/>
    </source>
</evidence>
<dbReference type="PANTHER" id="PTHR45287:SF4">
    <property type="entry name" value="OS03G0691500 PROTEIN"/>
    <property type="match status" value="1"/>
</dbReference>
<dbReference type="OrthoDB" id="430935at2759"/>
<feature type="region of interest" description="Disordered" evidence="2">
    <location>
        <begin position="1307"/>
        <end position="1335"/>
    </location>
</feature>
<dbReference type="Proteomes" id="UP000601435">
    <property type="component" value="Unassembled WGS sequence"/>
</dbReference>
<feature type="compositionally biased region" description="Basic and acidic residues" evidence="2">
    <location>
        <begin position="180"/>
        <end position="210"/>
    </location>
</feature>
<dbReference type="InterPro" id="IPR040262">
    <property type="entry name" value="At4g38062-like"/>
</dbReference>
<organism evidence="3 4">
    <name type="scientific">Symbiodinium necroappetens</name>
    <dbReference type="NCBI Taxonomy" id="1628268"/>
    <lineage>
        <taxon>Eukaryota</taxon>
        <taxon>Sar</taxon>
        <taxon>Alveolata</taxon>
        <taxon>Dinophyceae</taxon>
        <taxon>Suessiales</taxon>
        <taxon>Symbiodiniaceae</taxon>
        <taxon>Symbiodinium</taxon>
    </lineage>
</organism>
<keyword evidence="4" id="KW-1185">Reference proteome</keyword>
<feature type="coiled-coil region" evidence="1">
    <location>
        <begin position="347"/>
        <end position="374"/>
    </location>
</feature>
<dbReference type="InterPro" id="IPR036844">
    <property type="entry name" value="Hint_dom_sf"/>
</dbReference>
<feature type="non-terminal residue" evidence="3">
    <location>
        <position position="1"/>
    </location>
</feature>
<feature type="coiled-coil region" evidence="1">
    <location>
        <begin position="798"/>
        <end position="844"/>
    </location>
</feature>
<dbReference type="Gene3D" id="1.20.5.1160">
    <property type="entry name" value="Vasodilator-stimulated phosphoprotein"/>
    <property type="match status" value="1"/>
</dbReference>
<evidence type="ECO:0000256" key="2">
    <source>
        <dbReference type="SAM" id="MobiDB-lite"/>
    </source>
</evidence>
<dbReference type="EMBL" id="CAJNJA010008198">
    <property type="protein sequence ID" value="CAE7233939.1"/>
    <property type="molecule type" value="Genomic_DNA"/>
</dbReference>
<feature type="region of interest" description="Disordered" evidence="2">
    <location>
        <begin position="1512"/>
        <end position="1543"/>
    </location>
</feature>
<feature type="compositionally biased region" description="Basic and acidic residues" evidence="2">
    <location>
        <begin position="1131"/>
        <end position="1140"/>
    </location>
</feature>
<keyword evidence="1" id="KW-0175">Coiled coil</keyword>
<dbReference type="PANTHER" id="PTHR45287">
    <property type="entry name" value="OS03G0691500 PROTEIN"/>
    <property type="match status" value="1"/>
</dbReference>
<proteinExistence type="predicted"/>
<reference evidence="3" key="1">
    <citation type="submission" date="2021-02" db="EMBL/GenBank/DDBJ databases">
        <authorList>
            <person name="Dougan E. K."/>
            <person name="Rhodes N."/>
            <person name="Thang M."/>
            <person name="Chan C."/>
        </authorList>
    </citation>
    <scope>NUCLEOTIDE SEQUENCE</scope>
</reference>
<evidence type="ECO:0000256" key="1">
    <source>
        <dbReference type="SAM" id="Coils"/>
    </source>
</evidence>
<dbReference type="Gene3D" id="2.170.16.10">
    <property type="entry name" value="Hedgehog/Intein (Hint) domain"/>
    <property type="match status" value="2"/>
</dbReference>
<evidence type="ECO:0000313" key="3">
    <source>
        <dbReference type="EMBL" id="CAE7233939.1"/>
    </source>
</evidence>
<dbReference type="SUPFAM" id="SSF51294">
    <property type="entry name" value="Hedgehog/intein (Hint) domain"/>
    <property type="match status" value="2"/>
</dbReference>
<feature type="compositionally biased region" description="Basic and acidic residues" evidence="2">
    <location>
        <begin position="1307"/>
        <end position="1316"/>
    </location>
</feature>
<accession>A0A812L143</accession>
<feature type="region of interest" description="Disordered" evidence="2">
    <location>
        <begin position="587"/>
        <end position="607"/>
    </location>
</feature>
<feature type="region of interest" description="Disordered" evidence="2">
    <location>
        <begin position="173"/>
        <end position="210"/>
    </location>
</feature>
<protein>
    <submittedName>
        <fullName evidence="3">ANK3 protein</fullName>
    </submittedName>
</protein>
<gene>
    <name evidence="3" type="primary">ANK3</name>
    <name evidence="3" type="ORF">SNEC2469_LOCUS3795</name>
</gene>
<feature type="compositionally biased region" description="Basic and acidic residues" evidence="2">
    <location>
        <begin position="1519"/>
        <end position="1528"/>
    </location>
</feature>
<feature type="region of interest" description="Disordered" evidence="2">
    <location>
        <begin position="1131"/>
        <end position="1165"/>
    </location>
</feature>
<name>A0A812L143_9DINO</name>
<sequence length="1543" mass="170661">AQSARSAAMPQQSEATILSQLTEVPAGWPLATVIGAFADLAFYDPSCADATRALEASSHRLVDLWASQPAEAEAWLQRCRERFATELAGEATSWLKRWLAGGKETRQEQLCEALLRHGAAEYGKYESDYWHFSEAGLLRGEPQSSAAERERRAALYLQQPHTRARCRELAERLAAAESPETARKRQKLEEETAERRRLEAELHKSQEEGRDLRNRLAAAEGEVASKDAELQSAQSEAAKCKKRCEELTTRAAAAESAVVELRQELGQLQGECSNCREHCEELPAQLQLQAAEAEVSEHVKTKELLSQAESHAAEKQLEVQRLQPDASRSFQDGSQRAEVHLATGSCKAVLQDRCEQLQQQLAEARGQLEVLWEERGMYKERLRQLAERKTTFNPRGPAHDAACGDEQPDLAEQLGYSLVDEDHASLLSLLSGSSGCSVKQNCFMLDAIFKSRMDFFREGSDLQKGSQVLAGDGKTVLEVVDISKEAQTTKVVDLQAGSATLRVTPDHPVQVPNEGGNAGRPLCMPAGKLKVGELVMLDSGEPVALTSAETLAMECNVLKIVFKPDLPVAVFSSPSCILSQGHQKLQTRRGVRGRGKEAAYPTDEGASIPDTAAGEYMDCNATLDALTLEEQGLEKINQTRHAAMLQQSETKFLWQLTEVPAGWPLATVIDAFVHLADYHPNYYADESRALEAVSYRLVDLWAAQPAEARAWLSRRRERFATELTGKETGPEELHEALHRHGAAECSKYHGDWRFSEAGLLRGEPCGSAAQRERVAARYLQDPHTRALCRELAERLVAAESQETARKRQKLEEETAERRRLEAELQKSQEEVRELSNRLAAAEAEVCSKTAELQTAQSEAAKCREQCMEFATRAAAAESAAAEMQQELWQSQGECSNCRERCEELLTRLERQRHSRHSGRGVHGLILSARLDESPRIRGVPQRFQAKQGSKANRRSSCAHLADLTEVPVGWPLATVIDAFANLAFYGPGHPPSERARAAVSTRLAELWAAQPAEAEAWLERCRERFATELAGERTRPEELQEALLRHGAAECGKYVGHWCFSEAGLLREPWGSAAQRERWAAHYLQHPHIRPRCRELAERLAAAESPETARKRQKLEEETCERRRLEAELHKAQEEGRELSNRLAAAEAEVSSKDAELQTAQSESAKCEEFATRGGVAESVAAEMRQELRQLQEEHGKCRERCGELLTRLEAAEAEASEHAKTKELLAQAESHAAEKQLEVQRLQQDASRSFQDGSERAEVHLATGSCKVVLQDRCEQLQQQLAEARGQLEVLWEERGMYKERLRQLAERKKQESHHPTFNPRGPAPRDAAFGDEGPDLAEQLGYSLVDEDRASVLSGSSGCSVKQNCFMLDAIFKSRMDFFREGSDLQKGSQVLAGDGKTVLEVVDISKEAQTTKVVDLQAGSAALRVTPDHPVQVPNQGGNAGRPLCMPAGKLKVGELVMLDSGEPVALTSAETLPMECSVLKIVFKPDLPVAVFSSPSCILSKGHQKLQTRRGVRGRGKEAAHPTDEGASIPDTAAGEYMD</sequence>
<comment type="caution">
    <text evidence="3">The sequence shown here is derived from an EMBL/GenBank/DDBJ whole genome shotgun (WGS) entry which is preliminary data.</text>
</comment>